<keyword evidence="2" id="KW-1185">Reference proteome</keyword>
<comment type="caution">
    <text evidence="1">The sequence shown here is derived from an EMBL/GenBank/DDBJ whole genome shotgun (WGS) entry which is preliminary data.</text>
</comment>
<dbReference type="STRING" id="1395513.P343_11715"/>
<reference evidence="1 2" key="1">
    <citation type="journal article" date="2013" name="Genome Announc.">
        <title>Genome Sequence of Sporolactobacillus laevolacticus DSM442, an Efficient Polymer-Grade D-Lactate Producer from Agricultural Waste Cottonseed as a Nitrogen Source.</title>
        <authorList>
            <person name="Wang H."/>
            <person name="Wang L."/>
            <person name="Ju J."/>
            <person name="Yu B."/>
            <person name="Ma Y."/>
        </authorList>
    </citation>
    <scope>NUCLEOTIDE SEQUENCE [LARGE SCALE GENOMIC DNA]</scope>
    <source>
        <strain evidence="1 2">DSM 442</strain>
    </source>
</reference>
<dbReference type="PATRIC" id="fig|1395513.3.peg.2371"/>
<dbReference type="EMBL" id="AWTC01000011">
    <property type="protein sequence ID" value="EST11496.1"/>
    <property type="molecule type" value="Genomic_DNA"/>
</dbReference>
<accession>V6IXS3</accession>
<sequence length="65" mass="7604">MTIIRMNLLLIIATNVIDFAVSCYLEGGTTYEKNIFTDCISGRLSPIDNFRYLLLQKNNWFRLKK</sequence>
<dbReference type="Proteomes" id="UP000018296">
    <property type="component" value="Unassembled WGS sequence"/>
</dbReference>
<name>V6IXS3_9BACL</name>
<evidence type="ECO:0000313" key="1">
    <source>
        <dbReference type="EMBL" id="EST11496.1"/>
    </source>
</evidence>
<organism evidence="1 2">
    <name type="scientific">Sporolactobacillus laevolacticus DSM 442</name>
    <dbReference type="NCBI Taxonomy" id="1395513"/>
    <lineage>
        <taxon>Bacteria</taxon>
        <taxon>Bacillati</taxon>
        <taxon>Bacillota</taxon>
        <taxon>Bacilli</taxon>
        <taxon>Bacillales</taxon>
        <taxon>Sporolactobacillaceae</taxon>
        <taxon>Sporolactobacillus</taxon>
    </lineage>
</organism>
<proteinExistence type="predicted"/>
<evidence type="ECO:0000313" key="2">
    <source>
        <dbReference type="Proteomes" id="UP000018296"/>
    </source>
</evidence>
<dbReference type="AlphaFoldDB" id="V6IXS3"/>
<gene>
    <name evidence="1" type="ORF">P343_11715</name>
</gene>
<protein>
    <submittedName>
        <fullName evidence="1">Uncharacterized protein</fullName>
    </submittedName>
</protein>